<name>A0A9X1ZD17_9GAMM</name>
<proteinExistence type="predicted"/>
<keyword evidence="1" id="KW-0812">Transmembrane</keyword>
<dbReference type="InterPro" id="IPR045584">
    <property type="entry name" value="Pilin-like"/>
</dbReference>
<dbReference type="InterPro" id="IPR012902">
    <property type="entry name" value="N_methyl_site"/>
</dbReference>
<dbReference type="Pfam" id="PF07963">
    <property type="entry name" value="N_methyl"/>
    <property type="match status" value="1"/>
</dbReference>
<organism evidence="2 3">
    <name type="scientific">Shewanella pneumatophori</name>
    <dbReference type="NCBI Taxonomy" id="314092"/>
    <lineage>
        <taxon>Bacteria</taxon>
        <taxon>Pseudomonadati</taxon>
        <taxon>Pseudomonadota</taxon>
        <taxon>Gammaproteobacteria</taxon>
        <taxon>Alteromonadales</taxon>
        <taxon>Shewanellaceae</taxon>
        <taxon>Shewanella</taxon>
    </lineage>
</organism>
<dbReference type="NCBIfam" id="TIGR02532">
    <property type="entry name" value="IV_pilin_GFxxxE"/>
    <property type="match status" value="1"/>
</dbReference>
<feature type="transmembrane region" description="Helical" evidence="1">
    <location>
        <begin position="12"/>
        <end position="34"/>
    </location>
</feature>
<reference evidence="2" key="1">
    <citation type="submission" date="2022-01" db="EMBL/GenBank/DDBJ databases">
        <title>Whole genome-based taxonomy of the Shewanellaceae.</title>
        <authorList>
            <person name="Martin-Rodriguez A.J."/>
        </authorList>
    </citation>
    <scope>NUCLEOTIDE SEQUENCE</scope>
    <source>
        <strain evidence="2">KCTC 23973</strain>
    </source>
</reference>
<dbReference type="AlphaFoldDB" id="A0A9X1ZD17"/>
<accession>A0A9X1ZD17</accession>
<comment type="caution">
    <text evidence="2">The sequence shown here is derived from an EMBL/GenBank/DDBJ whole genome shotgun (WGS) entry which is preliminary data.</text>
</comment>
<keyword evidence="1" id="KW-1133">Transmembrane helix</keyword>
<dbReference type="Proteomes" id="UP001139293">
    <property type="component" value="Unassembled WGS sequence"/>
</dbReference>
<protein>
    <submittedName>
        <fullName evidence="2">Type II secretion system GspH family protein</fullName>
    </submittedName>
</protein>
<evidence type="ECO:0000313" key="3">
    <source>
        <dbReference type="Proteomes" id="UP001139293"/>
    </source>
</evidence>
<dbReference type="RefSeq" id="WP_248950485.1">
    <property type="nucleotide sequence ID" value="NZ_JAKILB010000007.1"/>
</dbReference>
<evidence type="ECO:0000256" key="1">
    <source>
        <dbReference type="SAM" id="Phobius"/>
    </source>
</evidence>
<keyword evidence="3" id="KW-1185">Reference proteome</keyword>
<dbReference type="PROSITE" id="PS00409">
    <property type="entry name" value="PROKAR_NTER_METHYL"/>
    <property type="match status" value="1"/>
</dbReference>
<sequence length="157" mass="17197">MHRTPRQAGFTLVELVTTIILIAILAVVVIPRLLTTSSYSAFTLRDEFISELRKVQIMAMNNQDRCYRLSVTETDYQLIRFNGACSGSPARTDAPQAFQGGASLSLFNGGATSFNIEFNRQGVPIVNGSRCNGTCINVLADETLFLAIESEGYIHEG</sequence>
<keyword evidence="1" id="KW-0472">Membrane</keyword>
<dbReference type="Gene3D" id="3.30.700.10">
    <property type="entry name" value="Glycoprotein, Type 4 Pilin"/>
    <property type="match status" value="1"/>
</dbReference>
<evidence type="ECO:0000313" key="2">
    <source>
        <dbReference type="EMBL" id="MCL1139316.1"/>
    </source>
</evidence>
<gene>
    <name evidence="2" type="ORF">L2740_12270</name>
</gene>
<dbReference type="EMBL" id="JAKILB010000007">
    <property type="protein sequence ID" value="MCL1139316.1"/>
    <property type="molecule type" value="Genomic_DNA"/>
</dbReference>
<dbReference type="SUPFAM" id="SSF54523">
    <property type="entry name" value="Pili subunits"/>
    <property type="match status" value="1"/>
</dbReference>